<feature type="domain" description="Protein kinase" evidence="2">
    <location>
        <begin position="1"/>
        <end position="155"/>
    </location>
</feature>
<sequence>MLQLLDSLKHCHMMGVIHRDLKPENILLESKENKIIKVADFGLAVEAQEGEFKWFGLAGTPNYMAPEVLEMKAYGRPVDIWACGVILYIMLAGYQPFYDNDERRLHTLIKTGDYELSSDTWKTVTAEGKDMIMKLLCVVPERRLTAAHALQHIWFQKVKTAKNHRQQTLDKLKDFNARRKFKAAVHSSILVSSFLTMSKKKREDATSQKSSDNSIAGSIKKGRGK</sequence>
<protein>
    <recommendedName>
        <fullName evidence="2">Protein kinase domain-containing protein</fullName>
    </recommendedName>
</protein>
<dbReference type="SMART" id="SM00220">
    <property type="entry name" value="S_TKc"/>
    <property type="match status" value="1"/>
</dbReference>
<dbReference type="SUPFAM" id="SSF56112">
    <property type="entry name" value="Protein kinase-like (PK-like)"/>
    <property type="match status" value="1"/>
</dbReference>
<gene>
    <name evidence="3" type="ORF">g.53587</name>
</gene>
<dbReference type="GO" id="GO:0005524">
    <property type="term" value="F:ATP binding"/>
    <property type="evidence" value="ECO:0007669"/>
    <property type="project" value="InterPro"/>
</dbReference>
<dbReference type="Gene3D" id="1.10.510.10">
    <property type="entry name" value="Transferase(Phosphotransferase) domain 1"/>
    <property type="match status" value="1"/>
</dbReference>
<dbReference type="PROSITE" id="PS00108">
    <property type="entry name" value="PROTEIN_KINASE_ST"/>
    <property type="match status" value="1"/>
</dbReference>
<feature type="region of interest" description="Disordered" evidence="1">
    <location>
        <begin position="201"/>
        <end position="225"/>
    </location>
</feature>
<evidence type="ECO:0000259" key="2">
    <source>
        <dbReference type="PROSITE" id="PS50011"/>
    </source>
</evidence>
<dbReference type="InterPro" id="IPR008271">
    <property type="entry name" value="Ser/Thr_kinase_AS"/>
</dbReference>
<dbReference type="Gene3D" id="6.10.140.620">
    <property type="match status" value="1"/>
</dbReference>
<proteinExistence type="predicted"/>
<reference evidence="3" key="1">
    <citation type="submission" date="2015-11" db="EMBL/GenBank/DDBJ databases">
        <title>De novo transcriptome assembly of four potential Pierce s Disease insect vectors from Arizona vineyards.</title>
        <authorList>
            <person name="Tassone E.E."/>
        </authorList>
    </citation>
    <scope>NUCLEOTIDE SEQUENCE</scope>
</reference>
<dbReference type="PROSITE" id="PS50011">
    <property type="entry name" value="PROTEIN_KINASE_DOM"/>
    <property type="match status" value="1"/>
</dbReference>
<accession>A0A1B6LZ43</accession>
<evidence type="ECO:0000313" key="3">
    <source>
        <dbReference type="EMBL" id="JAT28946.1"/>
    </source>
</evidence>
<dbReference type="InterPro" id="IPR011009">
    <property type="entry name" value="Kinase-like_dom_sf"/>
</dbReference>
<dbReference type="AlphaFoldDB" id="A0A1B6LZ43"/>
<dbReference type="GO" id="GO:0004672">
    <property type="term" value="F:protein kinase activity"/>
    <property type="evidence" value="ECO:0007669"/>
    <property type="project" value="InterPro"/>
</dbReference>
<dbReference type="Pfam" id="PF00069">
    <property type="entry name" value="Pkinase"/>
    <property type="match status" value="1"/>
</dbReference>
<evidence type="ECO:0000256" key="1">
    <source>
        <dbReference type="SAM" id="MobiDB-lite"/>
    </source>
</evidence>
<dbReference type="PANTHER" id="PTHR24347">
    <property type="entry name" value="SERINE/THREONINE-PROTEIN KINASE"/>
    <property type="match status" value="1"/>
</dbReference>
<dbReference type="InterPro" id="IPR000719">
    <property type="entry name" value="Prot_kinase_dom"/>
</dbReference>
<feature type="compositionally biased region" description="Polar residues" evidence="1">
    <location>
        <begin position="207"/>
        <end position="216"/>
    </location>
</feature>
<dbReference type="EMBL" id="GEBQ01011031">
    <property type="protein sequence ID" value="JAT28946.1"/>
    <property type="molecule type" value="Transcribed_RNA"/>
</dbReference>
<name>A0A1B6LZ43_9HEMI</name>
<organism evidence="3">
    <name type="scientific">Graphocephala atropunctata</name>
    <dbReference type="NCBI Taxonomy" id="36148"/>
    <lineage>
        <taxon>Eukaryota</taxon>
        <taxon>Metazoa</taxon>
        <taxon>Ecdysozoa</taxon>
        <taxon>Arthropoda</taxon>
        <taxon>Hexapoda</taxon>
        <taxon>Insecta</taxon>
        <taxon>Pterygota</taxon>
        <taxon>Neoptera</taxon>
        <taxon>Paraneoptera</taxon>
        <taxon>Hemiptera</taxon>
        <taxon>Auchenorrhyncha</taxon>
        <taxon>Membracoidea</taxon>
        <taxon>Cicadellidae</taxon>
        <taxon>Cicadellinae</taxon>
        <taxon>Cicadellini</taxon>
        <taxon>Graphocephala</taxon>
    </lineage>
</organism>